<evidence type="ECO:0000256" key="4">
    <source>
        <dbReference type="ARBA" id="ARBA00023014"/>
    </source>
</evidence>
<evidence type="ECO:0000313" key="6">
    <source>
        <dbReference type="EMBL" id="NBG89153.1"/>
    </source>
</evidence>
<dbReference type="SFLD" id="SFLDS00029">
    <property type="entry name" value="Radical_SAM"/>
    <property type="match status" value="1"/>
</dbReference>
<dbReference type="InterPro" id="IPR007197">
    <property type="entry name" value="rSAM"/>
</dbReference>
<reference evidence="6 7" key="1">
    <citation type="submission" date="2019-04" db="EMBL/GenBank/DDBJ databases">
        <title>Isachenkonia alkalipeptolytica gen. nov. sp. nov. a new anaerobic, alkiliphilic organothrophic bacterium capable to reduce synthesized ferrihydrite isolated from a soda lake.</title>
        <authorList>
            <person name="Toshchakov S.V."/>
            <person name="Zavarzina D.G."/>
            <person name="Zhilina T.N."/>
            <person name="Kostrikina N.A."/>
            <person name="Kublanov I.V."/>
        </authorList>
    </citation>
    <scope>NUCLEOTIDE SEQUENCE [LARGE SCALE GENOMIC DNA]</scope>
    <source>
        <strain evidence="6 7">Z-1701</strain>
    </source>
</reference>
<dbReference type="GO" id="GO:0005737">
    <property type="term" value="C:cytoplasm"/>
    <property type="evidence" value="ECO:0007669"/>
    <property type="project" value="TreeGrafter"/>
</dbReference>
<keyword evidence="2" id="KW-0479">Metal-binding</keyword>
<dbReference type="RefSeq" id="WP_160722524.1">
    <property type="nucleotide sequence ID" value="NZ_SUMG01000017.1"/>
</dbReference>
<dbReference type="InterPro" id="IPR058240">
    <property type="entry name" value="rSAM_sf"/>
</dbReference>
<dbReference type="GO" id="GO:0046872">
    <property type="term" value="F:metal ion binding"/>
    <property type="evidence" value="ECO:0007669"/>
    <property type="project" value="UniProtKB-KW"/>
</dbReference>
<dbReference type="SMART" id="SM00729">
    <property type="entry name" value="Elp3"/>
    <property type="match status" value="1"/>
</dbReference>
<keyword evidence="3" id="KW-0408">Iron</keyword>
<dbReference type="SUPFAM" id="SSF102114">
    <property type="entry name" value="Radical SAM enzymes"/>
    <property type="match status" value="1"/>
</dbReference>
<dbReference type="GO" id="GO:0051539">
    <property type="term" value="F:4 iron, 4 sulfur cluster binding"/>
    <property type="evidence" value="ECO:0007669"/>
    <property type="project" value="TreeGrafter"/>
</dbReference>
<dbReference type="GO" id="GO:0006779">
    <property type="term" value="P:porphyrin-containing compound biosynthetic process"/>
    <property type="evidence" value="ECO:0007669"/>
    <property type="project" value="TreeGrafter"/>
</dbReference>
<evidence type="ECO:0000256" key="2">
    <source>
        <dbReference type="ARBA" id="ARBA00022723"/>
    </source>
</evidence>
<dbReference type="Pfam" id="PF04055">
    <property type="entry name" value="Radical_SAM"/>
    <property type="match status" value="1"/>
</dbReference>
<dbReference type="SFLD" id="SFLDF00310">
    <property type="entry name" value="oxygen-independent_coproporphy"/>
    <property type="match status" value="1"/>
</dbReference>
<dbReference type="SFLD" id="SFLDG01065">
    <property type="entry name" value="anaerobic_coproporphyrinogen-I"/>
    <property type="match status" value="1"/>
</dbReference>
<dbReference type="EMBL" id="SUMG01000017">
    <property type="protein sequence ID" value="NBG89153.1"/>
    <property type="molecule type" value="Genomic_DNA"/>
</dbReference>
<evidence type="ECO:0000313" key="7">
    <source>
        <dbReference type="Proteomes" id="UP000449710"/>
    </source>
</evidence>
<dbReference type="InterPro" id="IPR023995">
    <property type="entry name" value="HemZ"/>
</dbReference>
<protein>
    <submittedName>
        <fullName evidence="6">Coproporphyrinogen dehydrogenase HemZ</fullName>
        <ecNumber evidence="6">1.3.98.3</ecNumber>
    </submittedName>
</protein>
<accession>A0AA43XLQ7</accession>
<dbReference type="InterPro" id="IPR006638">
    <property type="entry name" value="Elp3/MiaA/NifB-like_rSAM"/>
</dbReference>
<organism evidence="6 7">
    <name type="scientific">Isachenkonia alkalipeptolytica</name>
    <dbReference type="NCBI Taxonomy" id="2565777"/>
    <lineage>
        <taxon>Bacteria</taxon>
        <taxon>Bacillati</taxon>
        <taxon>Bacillota</taxon>
        <taxon>Clostridia</taxon>
        <taxon>Eubacteriales</taxon>
        <taxon>Clostridiaceae</taxon>
        <taxon>Isachenkonia</taxon>
    </lineage>
</organism>
<dbReference type="InterPro" id="IPR013785">
    <property type="entry name" value="Aldolase_TIM"/>
</dbReference>
<evidence type="ECO:0000256" key="1">
    <source>
        <dbReference type="ARBA" id="ARBA00022691"/>
    </source>
</evidence>
<dbReference type="GO" id="GO:0051989">
    <property type="term" value="F:coproporphyrinogen dehydrogenase activity"/>
    <property type="evidence" value="ECO:0007669"/>
    <property type="project" value="UniProtKB-EC"/>
</dbReference>
<dbReference type="Gene3D" id="3.20.20.70">
    <property type="entry name" value="Aldolase class I"/>
    <property type="match status" value="1"/>
</dbReference>
<keyword evidence="1" id="KW-0949">S-adenosyl-L-methionine</keyword>
<dbReference type="PROSITE" id="PS51918">
    <property type="entry name" value="RADICAL_SAM"/>
    <property type="match status" value="1"/>
</dbReference>
<keyword evidence="6" id="KW-0560">Oxidoreductase</keyword>
<feature type="domain" description="Radical SAM core" evidence="5">
    <location>
        <begin position="171"/>
        <end position="415"/>
    </location>
</feature>
<name>A0AA43XLQ7_9CLOT</name>
<dbReference type="PANTHER" id="PTHR13932">
    <property type="entry name" value="COPROPORPHYRINIGEN III OXIDASE"/>
    <property type="match status" value="1"/>
</dbReference>
<dbReference type="PANTHER" id="PTHR13932:SF1">
    <property type="entry name" value="OXYGEN-INDEPENDENT COPROPORPHYRINOGEN-III OXIDASE-LIKE PROTEIN HEMZ"/>
    <property type="match status" value="1"/>
</dbReference>
<proteinExistence type="predicted"/>
<keyword evidence="7" id="KW-1185">Reference proteome</keyword>
<sequence length="497" mass="56988">MIQVVLKGHKNIYDTRELTKLFVSEVEVLEDIADLSGEENFVISQLEKDALGNHQALAQGNIHGHTANYQVPVESPEEGLTPRERALAYDKYQREALRSTLFMVLRELTGKKPVWGIFTGIRPVKIVQNMLEASKNYQEIFEELTKEKYLKEEKAQLLIDIAKKERDLIYPLEQRAVNIYISIPFCPSRCYYCSFPSNDLHRKDREVQEYLTNLHKELEASIKILNQKNIKVNTLYVGGGTPSILNRQQFEDLFTLLKELQGYSRLQEITVEAGRPDTFSVEVLQCLKDQGVGRISLNPQTMNQETLVAIGRKHSPEEIHRAYEMIQKVGFDSVNMDLIVGLPGETAASLDHTLKEIEKLQPENLTVHTLAVKTNSYFKEHPELLTLGEEGVLSMLKKVEAFTEDQDYTPYYMYRQKNMLGNFENVGYSKRGKESLYNMKIMSEKETILGFGAGAVSKVVNLETDEVQRVPNIKGLGHYMDRIDEALEKKKEILERF</sequence>
<dbReference type="EC" id="1.3.98.3" evidence="6"/>
<dbReference type="SFLD" id="SFLDG01082">
    <property type="entry name" value="B12-binding_domain_containing"/>
    <property type="match status" value="1"/>
</dbReference>
<dbReference type="NCBIfam" id="TIGR03994">
    <property type="entry name" value="rSAM_HemZ"/>
    <property type="match status" value="1"/>
</dbReference>
<dbReference type="InterPro" id="IPR034505">
    <property type="entry name" value="Coproporphyrinogen-III_oxidase"/>
</dbReference>
<evidence type="ECO:0000256" key="3">
    <source>
        <dbReference type="ARBA" id="ARBA00023004"/>
    </source>
</evidence>
<dbReference type="Proteomes" id="UP000449710">
    <property type="component" value="Unassembled WGS sequence"/>
</dbReference>
<evidence type="ECO:0000259" key="5">
    <source>
        <dbReference type="PROSITE" id="PS51918"/>
    </source>
</evidence>
<gene>
    <name evidence="6" type="primary">hemZ</name>
    <name evidence="6" type="ORF">ISALK_11700</name>
</gene>
<dbReference type="AlphaFoldDB" id="A0AA43XLQ7"/>
<keyword evidence="4" id="KW-0411">Iron-sulfur</keyword>
<comment type="caution">
    <text evidence="6">The sequence shown here is derived from an EMBL/GenBank/DDBJ whole genome shotgun (WGS) entry which is preliminary data.</text>
</comment>